<feature type="transmembrane region" description="Helical" evidence="10">
    <location>
        <begin position="165"/>
        <end position="184"/>
    </location>
</feature>
<organism evidence="11 12">
    <name type="scientific">Zophobas morio</name>
    <dbReference type="NCBI Taxonomy" id="2755281"/>
    <lineage>
        <taxon>Eukaryota</taxon>
        <taxon>Metazoa</taxon>
        <taxon>Ecdysozoa</taxon>
        <taxon>Arthropoda</taxon>
        <taxon>Hexapoda</taxon>
        <taxon>Insecta</taxon>
        <taxon>Pterygota</taxon>
        <taxon>Neoptera</taxon>
        <taxon>Endopterygota</taxon>
        <taxon>Coleoptera</taxon>
        <taxon>Polyphaga</taxon>
        <taxon>Cucujiformia</taxon>
        <taxon>Tenebrionidae</taxon>
        <taxon>Zophobas</taxon>
    </lineage>
</organism>
<proteinExistence type="inferred from homology"/>
<protein>
    <recommendedName>
        <fullName evidence="10">Odorant receptor</fullName>
    </recommendedName>
</protein>
<feature type="transmembrane region" description="Helical" evidence="10">
    <location>
        <begin position="67"/>
        <end position="86"/>
    </location>
</feature>
<gene>
    <name evidence="11" type="ORF">Zmor_028058</name>
</gene>
<dbReference type="Pfam" id="PF02949">
    <property type="entry name" value="7tm_6"/>
    <property type="match status" value="1"/>
</dbReference>
<feature type="transmembrane region" description="Helical" evidence="10">
    <location>
        <begin position="249"/>
        <end position="278"/>
    </location>
</feature>
<feature type="transmembrane region" description="Helical" evidence="10">
    <location>
        <begin position="125"/>
        <end position="145"/>
    </location>
</feature>
<keyword evidence="12" id="KW-1185">Reference proteome</keyword>
<evidence type="ECO:0000313" key="11">
    <source>
        <dbReference type="EMBL" id="KAJ3641555.1"/>
    </source>
</evidence>
<dbReference type="GO" id="GO:0005549">
    <property type="term" value="F:odorant binding"/>
    <property type="evidence" value="ECO:0007669"/>
    <property type="project" value="InterPro"/>
</dbReference>
<name>A0AA38M2L2_9CUCU</name>
<evidence type="ECO:0000313" key="12">
    <source>
        <dbReference type="Proteomes" id="UP001168821"/>
    </source>
</evidence>
<reference evidence="11" key="1">
    <citation type="journal article" date="2023" name="G3 (Bethesda)">
        <title>Whole genome assemblies of Zophobas morio and Tenebrio molitor.</title>
        <authorList>
            <person name="Kaur S."/>
            <person name="Stinson S.A."/>
            <person name="diCenzo G.C."/>
        </authorList>
    </citation>
    <scope>NUCLEOTIDE SEQUENCE</scope>
    <source>
        <strain evidence="11">QUZm001</strain>
    </source>
</reference>
<feature type="transmembrane region" description="Helical" evidence="10">
    <location>
        <begin position="284"/>
        <end position="302"/>
    </location>
</feature>
<keyword evidence="4 10" id="KW-0812">Transmembrane</keyword>
<dbReference type="GO" id="GO:0005886">
    <property type="term" value="C:plasma membrane"/>
    <property type="evidence" value="ECO:0007669"/>
    <property type="project" value="UniProtKB-SubCell"/>
</dbReference>
<keyword evidence="8 10" id="KW-0675">Receptor</keyword>
<dbReference type="InterPro" id="IPR004117">
    <property type="entry name" value="7tm6_olfct_rcpt"/>
</dbReference>
<feature type="transmembrane region" description="Helical" evidence="10">
    <location>
        <begin position="36"/>
        <end position="55"/>
    </location>
</feature>
<keyword evidence="2" id="KW-1003">Cell membrane</keyword>
<evidence type="ECO:0000256" key="5">
    <source>
        <dbReference type="ARBA" id="ARBA00022725"/>
    </source>
</evidence>
<evidence type="ECO:0000256" key="10">
    <source>
        <dbReference type="RuleBase" id="RU351113"/>
    </source>
</evidence>
<sequence length="379" mass="43659">MANITTDSFSIVILVLKRVGLYYEINQSKLVKIWSFLLYFSSVSVSVLVATNLFNDKTMDTMQFNQMVLFLAGSVPGNLKLVPFFVKPKKMKACIEFFDNEFFIPKNKEEKRITKKCIRVCQRNVKIYAVVIIFAVICWMTLPFFETEPRLPLNVWLPYDVTSGSATFYATYFYLVAVCFYFGLVCEMMEPLIGDLAYQATSQLKILKYNLRHLSDHSVGSFESVPKTLIRCVVHHNKILNFLVEYEDCFSWCVFCQIAGTTFALCFCCVGVGLSLVSSFSMNFVMYVISYCVNAFQLLFYCHYGSLLYDENNELMSAIYMGPWYNYDVRVRKFLLIIMERSKIPLVLTAGKVINLTYATFTSVLKTSYSLIAVLNRHN</sequence>
<dbReference type="GO" id="GO:0007165">
    <property type="term" value="P:signal transduction"/>
    <property type="evidence" value="ECO:0007669"/>
    <property type="project" value="UniProtKB-KW"/>
</dbReference>
<keyword evidence="9 10" id="KW-0807">Transducer</keyword>
<evidence type="ECO:0000256" key="1">
    <source>
        <dbReference type="ARBA" id="ARBA00004651"/>
    </source>
</evidence>
<keyword evidence="5 10" id="KW-0552">Olfaction</keyword>
<dbReference type="AlphaFoldDB" id="A0AA38M2L2"/>
<evidence type="ECO:0000256" key="8">
    <source>
        <dbReference type="ARBA" id="ARBA00023170"/>
    </source>
</evidence>
<dbReference type="Proteomes" id="UP001168821">
    <property type="component" value="Unassembled WGS sequence"/>
</dbReference>
<evidence type="ECO:0000256" key="2">
    <source>
        <dbReference type="ARBA" id="ARBA00022475"/>
    </source>
</evidence>
<comment type="caution">
    <text evidence="10">Lacks conserved residue(s) required for the propagation of feature annotation.</text>
</comment>
<evidence type="ECO:0000256" key="4">
    <source>
        <dbReference type="ARBA" id="ARBA00022692"/>
    </source>
</evidence>
<keyword evidence="7 10" id="KW-0472">Membrane</keyword>
<evidence type="ECO:0000256" key="6">
    <source>
        <dbReference type="ARBA" id="ARBA00022989"/>
    </source>
</evidence>
<accession>A0AA38M2L2</accession>
<evidence type="ECO:0000256" key="3">
    <source>
        <dbReference type="ARBA" id="ARBA00022606"/>
    </source>
</evidence>
<dbReference type="EMBL" id="JALNTZ010000009">
    <property type="protein sequence ID" value="KAJ3641555.1"/>
    <property type="molecule type" value="Genomic_DNA"/>
</dbReference>
<dbReference type="GO" id="GO:0004984">
    <property type="term" value="F:olfactory receptor activity"/>
    <property type="evidence" value="ECO:0007669"/>
    <property type="project" value="InterPro"/>
</dbReference>
<dbReference type="PANTHER" id="PTHR21137:SF35">
    <property type="entry name" value="ODORANT RECEPTOR 19A-RELATED"/>
    <property type="match status" value="1"/>
</dbReference>
<comment type="similarity">
    <text evidence="10">Belongs to the insect chemoreceptor superfamily. Heteromeric odorant receptor channel (TC 1.A.69) family.</text>
</comment>
<dbReference type="PANTHER" id="PTHR21137">
    <property type="entry name" value="ODORANT RECEPTOR"/>
    <property type="match status" value="1"/>
</dbReference>
<keyword evidence="3 10" id="KW-0716">Sensory transduction</keyword>
<keyword evidence="6 10" id="KW-1133">Transmembrane helix</keyword>
<comment type="subcellular location">
    <subcellularLocation>
        <location evidence="1 10">Cell membrane</location>
        <topology evidence="1 10">Multi-pass membrane protein</topology>
    </subcellularLocation>
</comment>
<evidence type="ECO:0000256" key="7">
    <source>
        <dbReference type="ARBA" id="ARBA00023136"/>
    </source>
</evidence>
<comment type="caution">
    <text evidence="11">The sequence shown here is derived from an EMBL/GenBank/DDBJ whole genome shotgun (WGS) entry which is preliminary data.</text>
</comment>
<evidence type="ECO:0000256" key="9">
    <source>
        <dbReference type="ARBA" id="ARBA00023224"/>
    </source>
</evidence>